<comment type="caution">
    <text evidence="1">The sequence shown here is derived from an EMBL/GenBank/DDBJ whole genome shotgun (WGS) entry which is preliminary data.</text>
</comment>
<dbReference type="Pfam" id="PF02962">
    <property type="entry name" value="CHMI"/>
    <property type="match status" value="1"/>
</dbReference>
<organism evidence="1 2">
    <name type="scientific">Rhodoferax saidenbachensis</name>
    <dbReference type="NCBI Taxonomy" id="1484693"/>
    <lineage>
        <taxon>Bacteria</taxon>
        <taxon>Pseudomonadati</taxon>
        <taxon>Pseudomonadota</taxon>
        <taxon>Betaproteobacteria</taxon>
        <taxon>Burkholderiales</taxon>
        <taxon>Comamonadaceae</taxon>
        <taxon>Rhodoferax</taxon>
    </lineage>
</organism>
<keyword evidence="2" id="KW-1185">Reference proteome</keyword>
<dbReference type="CDD" id="cd00580">
    <property type="entry name" value="CHMI"/>
    <property type="match status" value="1"/>
</dbReference>
<name>A0ABU1ZIW5_9BURK</name>
<protein>
    <submittedName>
        <fullName evidence="1">5-carboxymethyl-2-hydroxymuconate isomerase</fullName>
        <ecNumber evidence="1">5.3.3.10</ecNumber>
    </submittedName>
</protein>
<dbReference type="GO" id="GO:0008704">
    <property type="term" value="F:5-carboxymethyl-2-hydroxymuconate delta-isomerase activity"/>
    <property type="evidence" value="ECO:0007669"/>
    <property type="project" value="UniProtKB-EC"/>
</dbReference>
<reference evidence="1 2" key="1">
    <citation type="submission" date="2023-07" db="EMBL/GenBank/DDBJ databases">
        <title>Sorghum-associated microbial communities from plants grown in Nebraska, USA.</title>
        <authorList>
            <person name="Schachtman D."/>
        </authorList>
    </citation>
    <scope>NUCLEOTIDE SEQUENCE [LARGE SCALE GENOMIC DNA]</scope>
    <source>
        <strain evidence="1 2">BE308</strain>
    </source>
</reference>
<dbReference type="Gene3D" id="3.30.429.10">
    <property type="entry name" value="Macrophage Migration Inhibitory Factor"/>
    <property type="match status" value="1"/>
</dbReference>
<dbReference type="EC" id="5.3.3.10" evidence="1"/>
<proteinExistence type="predicted"/>
<dbReference type="SUPFAM" id="SSF55331">
    <property type="entry name" value="Tautomerase/MIF"/>
    <property type="match status" value="1"/>
</dbReference>
<dbReference type="RefSeq" id="WP_310339590.1">
    <property type="nucleotide sequence ID" value="NZ_JAVDXO010000001.1"/>
</dbReference>
<keyword evidence="1" id="KW-0413">Isomerase</keyword>
<accession>A0ABU1ZIW5</accession>
<gene>
    <name evidence="1" type="ORF">J2X15_000750</name>
</gene>
<dbReference type="PANTHER" id="PTHR37950">
    <property type="entry name" value="4-HYDROXYPHENYLACETATE CATABOLISM PROTEIN"/>
    <property type="match status" value="1"/>
</dbReference>
<dbReference type="PANTHER" id="PTHR37950:SF1">
    <property type="entry name" value="4-HYDROXYPHENYLACETATE CATABOLISM PROTEIN"/>
    <property type="match status" value="1"/>
</dbReference>
<evidence type="ECO:0000313" key="2">
    <source>
        <dbReference type="Proteomes" id="UP001268089"/>
    </source>
</evidence>
<dbReference type="EMBL" id="JAVDXO010000001">
    <property type="protein sequence ID" value="MDR7305484.1"/>
    <property type="molecule type" value="Genomic_DNA"/>
</dbReference>
<sequence length="121" mass="13009">MPHLTIEISANLESRVASGDLLSVAHQALLLSGVFDGPDVKSRVVPRNQFRIGASGVSEGFVHASLELLAGRTEVVRQQLSQAVVAALMAGLPRGMGFPVQISCDVREMSRECYSKAIYIE</sequence>
<dbReference type="InterPro" id="IPR004220">
    <property type="entry name" value="5-COMe_2-OHmuconate_Isoase"/>
</dbReference>
<dbReference type="Proteomes" id="UP001268089">
    <property type="component" value="Unassembled WGS sequence"/>
</dbReference>
<evidence type="ECO:0000313" key="1">
    <source>
        <dbReference type="EMBL" id="MDR7305484.1"/>
    </source>
</evidence>
<dbReference type="InterPro" id="IPR014347">
    <property type="entry name" value="Tautomerase/MIF_sf"/>
</dbReference>